<dbReference type="EMBL" id="UGOW01000001">
    <property type="protein sequence ID" value="STY19084.1"/>
    <property type="molecule type" value="Genomic_DNA"/>
</dbReference>
<evidence type="ECO:0000313" key="2">
    <source>
        <dbReference type="EMBL" id="STY19084.1"/>
    </source>
</evidence>
<dbReference type="RefSeq" id="WP_133141128.1">
    <property type="nucleotide sequence ID" value="NZ_CAAAIL010000034.1"/>
</dbReference>
<evidence type="ECO:0000313" key="1">
    <source>
        <dbReference type="EMBL" id="KTD52519.1"/>
    </source>
</evidence>
<organism evidence="2 4">
    <name type="scientific">Legionella quateirensis</name>
    <dbReference type="NCBI Taxonomy" id="45072"/>
    <lineage>
        <taxon>Bacteria</taxon>
        <taxon>Pseudomonadati</taxon>
        <taxon>Pseudomonadota</taxon>
        <taxon>Gammaproteobacteria</taxon>
        <taxon>Legionellales</taxon>
        <taxon>Legionellaceae</taxon>
        <taxon>Legionella</taxon>
    </lineage>
</organism>
<protein>
    <submittedName>
        <fullName evidence="2">LysR family transcriptional regulator</fullName>
    </submittedName>
</protein>
<dbReference type="AlphaFoldDB" id="A0A378KW75"/>
<proteinExistence type="predicted"/>
<gene>
    <name evidence="1" type="ORF">Lqua_0900</name>
    <name evidence="2" type="ORF">NCTC12376_02914</name>
</gene>
<name>A0A378KW75_9GAMM</name>
<sequence length="95" mass="10665">MMKAEHNDRKNQPKLTINTGLNPYISISAFAEFTNYMHELKTNYFIVNKIVPTNAFIANLTRGNYNLVILTQVKHCPANIVSVPLCVLTGPGPEF</sequence>
<reference evidence="1 3" key="1">
    <citation type="submission" date="2015-11" db="EMBL/GenBank/DDBJ databases">
        <title>Genomic analysis of 38 Legionella species identifies large and diverse effector repertoires.</title>
        <authorList>
            <person name="Burstein D."/>
            <person name="Amaro F."/>
            <person name="Zusman T."/>
            <person name="Lifshitz Z."/>
            <person name="Cohen O."/>
            <person name="Gilbert J.A."/>
            <person name="Pupko T."/>
            <person name="Shuman H.A."/>
            <person name="Segal G."/>
        </authorList>
    </citation>
    <scope>NUCLEOTIDE SEQUENCE [LARGE SCALE GENOMIC DNA]</scope>
    <source>
        <strain evidence="1 3">ATCC 49507</strain>
    </source>
</reference>
<accession>A0A378KW75</accession>
<dbReference type="Proteomes" id="UP000254230">
    <property type="component" value="Unassembled WGS sequence"/>
</dbReference>
<evidence type="ECO:0000313" key="3">
    <source>
        <dbReference type="Proteomes" id="UP000054639"/>
    </source>
</evidence>
<keyword evidence="3" id="KW-1185">Reference proteome</keyword>
<dbReference type="Proteomes" id="UP000054639">
    <property type="component" value="Unassembled WGS sequence"/>
</dbReference>
<dbReference type="EMBL" id="LNYR01000009">
    <property type="protein sequence ID" value="KTD52519.1"/>
    <property type="molecule type" value="Genomic_DNA"/>
</dbReference>
<evidence type="ECO:0000313" key="4">
    <source>
        <dbReference type="Proteomes" id="UP000254230"/>
    </source>
</evidence>
<dbReference type="OrthoDB" id="9803735at2"/>
<reference evidence="2 4" key="2">
    <citation type="submission" date="2018-06" db="EMBL/GenBank/DDBJ databases">
        <authorList>
            <consortium name="Pathogen Informatics"/>
            <person name="Doyle S."/>
        </authorList>
    </citation>
    <scope>NUCLEOTIDE SEQUENCE [LARGE SCALE GENOMIC DNA]</scope>
    <source>
        <strain evidence="2 4">NCTC12376</strain>
    </source>
</reference>